<name>A0ABM7DSE4_9GAMM</name>
<organism evidence="2 3">
    <name type="scientific">Shewanella khirikhana</name>
    <dbReference type="NCBI Taxonomy" id="1965282"/>
    <lineage>
        <taxon>Bacteria</taxon>
        <taxon>Pseudomonadati</taxon>
        <taxon>Pseudomonadota</taxon>
        <taxon>Gammaproteobacteria</taxon>
        <taxon>Alteromonadales</taxon>
        <taxon>Shewanellaceae</taxon>
        <taxon>Shewanella</taxon>
    </lineage>
</organism>
<reference evidence="3" key="1">
    <citation type="submission" date="2017-03" db="EMBL/GenBank/DDBJ databases">
        <title>Full genome sequence of a non-lethal Shewanella isolate that potentiates virulence of Vibio parahaemolyticus causing acute hepatopancreatic necrosis disease (AHPND) in shrimp.</title>
        <authorList>
            <person name="Prachumwat A."/>
            <person name="Sritunyalucksana K."/>
        </authorList>
    </citation>
    <scope>NUCLEOTIDE SEQUENCE [LARGE SCALE GENOMIC DNA]</scope>
    <source>
        <strain evidence="3">TH2012</strain>
    </source>
</reference>
<evidence type="ECO:0000313" key="2">
    <source>
        <dbReference type="EMBL" id="AZQ12627.1"/>
    </source>
</evidence>
<gene>
    <name evidence="2" type="ORF">STH12_03568</name>
</gene>
<protein>
    <submittedName>
        <fullName evidence="2">Uncharacterized protein</fullName>
    </submittedName>
</protein>
<dbReference type="RefSeq" id="WP_126168781.1">
    <property type="nucleotide sequence ID" value="NZ_CP020373.1"/>
</dbReference>
<accession>A0ABM7DSE4</accession>
<dbReference type="Proteomes" id="UP000278437">
    <property type="component" value="Chromosome"/>
</dbReference>
<dbReference type="EMBL" id="CP020373">
    <property type="protein sequence ID" value="AZQ12627.1"/>
    <property type="molecule type" value="Genomic_DNA"/>
</dbReference>
<keyword evidence="3" id="KW-1185">Reference proteome</keyword>
<keyword evidence="1" id="KW-0812">Transmembrane</keyword>
<evidence type="ECO:0000313" key="3">
    <source>
        <dbReference type="Proteomes" id="UP000278437"/>
    </source>
</evidence>
<proteinExistence type="predicted"/>
<keyword evidence="1" id="KW-0472">Membrane</keyword>
<feature type="transmembrane region" description="Helical" evidence="1">
    <location>
        <begin position="78"/>
        <end position="95"/>
    </location>
</feature>
<keyword evidence="1" id="KW-1133">Transmembrane helix</keyword>
<sequence>MDYGMYVMLIAVSLERFSWVSLLKHIERSYPDIWHQAYSYNRQPGTPVRSDYIRAALKDGELAQSHDPKLVQYRQRRYWVYGLMALGIALAMLRLV</sequence>
<evidence type="ECO:0000256" key="1">
    <source>
        <dbReference type="SAM" id="Phobius"/>
    </source>
</evidence>